<dbReference type="Gene3D" id="3.40.50.10540">
    <property type="entry name" value="Crotonobetainyl-coa:carnitine coa-transferase, domain 1"/>
    <property type="match status" value="1"/>
</dbReference>
<protein>
    <submittedName>
        <fullName evidence="2">Formyl-CoA transferase</fullName>
    </submittedName>
</protein>
<dbReference type="RefSeq" id="WP_245928492.1">
    <property type="nucleotide sequence ID" value="NZ_PYGA01000001.1"/>
</dbReference>
<organism evidence="2 3">
    <name type="scientific">Murinocardiopsis flavida</name>
    <dbReference type="NCBI Taxonomy" id="645275"/>
    <lineage>
        <taxon>Bacteria</taxon>
        <taxon>Bacillati</taxon>
        <taxon>Actinomycetota</taxon>
        <taxon>Actinomycetes</taxon>
        <taxon>Streptosporangiales</taxon>
        <taxon>Nocardiopsidaceae</taxon>
        <taxon>Murinocardiopsis</taxon>
    </lineage>
</organism>
<dbReference type="PANTHER" id="PTHR48207:SF3">
    <property type="entry name" value="SUCCINATE--HYDROXYMETHYLGLUTARATE COA-TRANSFERASE"/>
    <property type="match status" value="1"/>
</dbReference>
<dbReference type="Pfam" id="PF02515">
    <property type="entry name" value="CoA_transf_3"/>
    <property type="match status" value="1"/>
</dbReference>
<dbReference type="Gene3D" id="3.30.1540.10">
    <property type="entry name" value="formyl-coa transferase, domain 3"/>
    <property type="match status" value="1"/>
</dbReference>
<dbReference type="GO" id="GO:0008410">
    <property type="term" value="F:CoA-transferase activity"/>
    <property type="evidence" value="ECO:0007669"/>
    <property type="project" value="TreeGrafter"/>
</dbReference>
<evidence type="ECO:0000313" key="3">
    <source>
        <dbReference type="Proteomes" id="UP000240542"/>
    </source>
</evidence>
<dbReference type="PANTHER" id="PTHR48207">
    <property type="entry name" value="SUCCINATE--HYDROXYMETHYLGLUTARATE COA-TRANSFERASE"/>
    <property type="match status" value="1"/>
</dbReference>
<dbReference type="Proteomes" id="UP000240542">
    <property type="component" value="Unassembled WGS sequence"/>
</dbReference>
<dbReference type="InterPro" id="IPR003673">
    <property type="entry name" value="CoA-Trfase_fam_III"/>
</dbReference>
<evidence type="ECO:0000256" key="1">
    <source>
        <dbReference type="ARBA" id="ARBA00022679"/>
    </source>
</evidence>
<keyword evidence="1 2" id="KW-0808">Transferase</keyword>
<sequence length="397" mass="41593">MQTQNEAPLRGVTVLEVGVFMAAPFAAMQLADLGARVIKIEPPDSGDPTRATGPFLDGESSPFVRLNRNKESVALDLKSESGAEAFRGLVAQADVLVENLRPGAMARLGFGPDALLALNPRLVYASGSGWGQDGPLSALPGLDIMAQARSGLMSITGTPESGPVKIGVPMCDLVCGLYLALGVTAALRHRDSTGEGQHIDVSLLESGVSFAVWEAGGYFATGETGRRNGSAHQKQAPYQAVRAKDGWVTVGAITPPTWAGFCTALGRDDLLADERYATSGERLALRHELIPAIERTTLTWTVEELVAAWEAAGVPCAPIADHAMAFTDPHLTERGFFWDAPHPRLGEVRQLGSPMRMSATPARRAAAGPALGQDTEPVLAEFGIAAPAAGPADGAGE</sequence>
<keyword evidence="3" id="KW-1185">Reference proteome</keyword>
<dbReference type="InterPro" id="IPR044855">
    <property type="entry name" value="CoA-Trfase_III_dom3_sf"/>
</dbReference>
<dbReference type="InterPro" id="IPR023606">
    <property type="entry name" value="CoA-Trfase_III_dom_1_sf"/>
</dbReference>
<name>A0A2P8DTS1_9ACTN</name>
<dbReference type="SUPFAM" id="SSF89796">
    <property type="entry name" value="CoA-transferase family III (CaiB/BaiF)"/>
    <property type="match status" value="1"/>
</dbReference>
<comment type="caution">
    <text evidence="2">The sequence shown here is derived from an EMBL/GenBank/DDBJ whole genome shotgun (WGS) entry which is preliminary data.</text>
</comment>
<dbReference type="EMBL" id="PYGA01000001">
    <property type="protein sequence ID" value="PSL00620.1"/>
    <property type="molecule type" value="Genomic_DNA"/>
</dbReference>
<evidence type="ECO:0000313" key="2">
    <source>
        <dbReference type="EMBL" id="PSL00620.1"/>
    </source>
</evidence>
<dbReference type="AlphaFoldDB" id="A0A2P8DTS1"/>
<proteinExistence type="predicted"/>
<accession>A0A2P8DTS1</accession>
<reference evidence="2 3" key="1">
    <citation type="submission" date="2018-03" db="EMBL/GenBank/DDBJ databases">
        <title>Genomic Encyclopedia of Archaeal and Bacterial Type Strains, Phase II (KMG-II): from individual species to whole genera.</title>
        <authorList>
            <person name="Goeker M."/>
        </authorList>
    </citation>
    <scope>NUCLEOTIDE SEQUENCE [LARGE SCALE GENOMIC DNA]</scope>
    <source>
        <strain evidence="2 3">DSM 45312</strain>
    </source>
</reference>
<dbReference type="InterPro" id="IPR050483">
    <property type="entry name" value="CoA-transferase_III_domain"/>
</dbReference>
<gene>
    <name evidence="2" type="ORF">CLV63_10194</name>
</gene>